<reference evidence="4 5" key="1">
    <citation type="submission" date="2016-10" db="EMBL/GenBank/DDBJ databases">
        <authorList>
            <person name="de Groot N.N."/>
        </authorList>
    </citation>
    <scope>NUCLEOTIDE SEQUENCE [LARGE SCALE GENOMIC DNA]</scope>
    <source>
        <strain evidence="4 5">DSM 19033</strain>
    </source>
</reference>
<feature type="domain" description="Response regulatory" evidence="3">
    <location>
        <begin position="27"/>
        <end position="142"/>
    </location>
</feature>
<protein>
    <submittedName>
        <fullName evidence="4">Two-component system, OmpR family, alkaline phosphatase synthesis response regulator PhoP/two-component system, OmpR family, response regulator VicR</fullName>
    </submittedName>
</protein>
<organism evidence="4 5">
    <name type="scientific">Pedobacter hartonius</name>
    <dbReference type="NCBI Taxonomy" id="425514"/>
    <lineage>
        <taxon>Bacteria</taxon>
        <taxon>Pseudomonadati</taxon>
        <taxon>Bacteroidota</taxon>
        <taxon>Sphingobacteriia</taxon>
        <taxon>Sphingobacteriales</taxon>
        <taxon>Sphingobacteriaceae</taxon>
        <taxon>Pedobacter</taxon>
    </lineage>
</organism>
<evidence type="ECO:0000259" key="3">
    <source>
        <dbReference type="PROSITE" id="PS50110"/>
    </source>
</evidence>
<evidence type="ECO:0000313" key="5">
    <source>
        <dbReference type="Proteomes" id="UP000198850"/>
    </source>
</evidence>
<evidence type="ECO:0000256" key="2">
    <source>
        <dbReference type="PROSITE-ProRule" id="PRU00169"/>
    </source>
</evidence>
<dbReference type="Proteomes" id="UP000198850">
    <property type="component" value="Unassembled WGS sequence"/>
</dbReference>
<evidence type="ECO:0000313" key="4">
    <source>
        <dbReference type="EMBL" id="SEA87244.1"/>
    </source>
</evidence>
<sequence length="142" mass="16687">MMLKQKYQIFLLLHGIIVVQQVPTMNRILVVEDDPDLLEVVQLILEENNYKVFPLMTGRPIFRIIDEFKPDLILMDIRLDGMDGRAIFKEIRTREMTAHLPVILTSGGFSEDYIMRESLLSDDYLEKPFEMSVMLKKIERLL</sequence>
<dbReference type="PANTHER" id="PTHR44591:SF3">
    <property type="entry name" value="RESPONSE REGULATORY DOMAIN-CONTAINING PROTEIN"/>
    <property type="match status" value="1"/>
</dbReference>
<dbReference type="Gene3D" id="3.40.50.2300">
    <property type="match status" value="1"/>
</dbReference>
<keyword evidence="1 2" id="KW-0597">Phosphoprotein</keyword>
<gene>
    <name evidence="4" type="ORF">SAMN05443550_10697</name>
</gene>
<proteinExistence type="predicted"/>
<dbReference type="STRING" id="425514.SAMN05443550_10697"/>
<dbReference type="PROSITE" id="PS50110">
    <property type="entry name" value="RESPONSE_REGULATORY"/>
    <property type="match status" value="1"/>
</dbReference>
<accession>A0A1H4EQ60</accession>
<name>A0A1H4EQ60_9SPHI</name>
<dbReference type="InterPro" id="IPR050595">
    <property type="entry name" value="Bact_response_regulator"/>
</dbReference>
<dbReference type="PANTHER" id="PTHR44591">
    <property type="entry name" value="STRESS RESPONSE REGULATOR PROTEIN 1"/>
    <property type="match status" value="1"/>
</dbReference>
<dbReference type="SMART" id="SM00448">
    <property type="entry name" value="REC"/>
    <property type="match status" value="1"/>
</dbReference>
<keyword evidence="5" id="KW-1185">Reference proteome</keyword>
<dbReference type="InterPro" id="IPR011006">
    <property type="entry name" value="CheY-like_superfamily"/>
</dbReference>
<dbReference type="AlphaFoldDB" id="A0A1H4EQ60"/>
<dbReference type="Pfam" id="PF00072">
    <property type="entry name" value="Response_reg"/>
    <property type="match status" value="1"/>
</dbReference>
<dbReference type="InterPro" id="IPR001789">
    <property type="entry name" value="Sig_transdc_resp-reg_receiver"/>
</dbReference>
<dbReference type="EMBL" id="FNRA01000006">
    <property type="protein sequence ID" value="SEA87244.1"/>
    <property type="molecule type" value="Genomic_DNA"/>
</dbReference>
<dbReference type="SUPFAM" id="SSF52172">
    <property type="entry name" value="CheY-like"/>
    <property type="match status" value="1"/>
</dbReference>
<evidence type="ECO:0000256" key="1">
    <source>
        <dbReference type="ARBA" id="ARBA00022553"/>
    </source>
</evidence>
<dbReference type="OrthoDB" id="677887at2"/>
<feature type="modified residue" description="4-aspartylphosphate" evidence="2">
    <location>
        <position position="76"/>
    </location>
</feature>
<dbReference type="GO" id="GO:0000160">
    <property type="term" value="P:phosphorelay signal transduction system"/>
    <property type="evidence" value="ECO:0007669"/>
    <property type="project" value="InterPro"/>
</dbReference>